<dbReference type="EMBL" id="MNPL01019390">
    <property type="protein sequence ID" value="OQR69922.1"/>
    <property type="molecule type" value="Genomic_DNA"/>
</dbReference>
<keyword evidence="3 6" id="KW-0805">Transcription regulation</keyword>
<evidence type="ECO:0000256" key="3">
    <source>
        <dbReference type="ARBA" id="ARBA00023015"/>
    </source>
</evidence>
<dbReference type="GO" id="GO:0070847">
    <property type="term" value="C:core mediator complex"/>
    <property type="evidence" value="ECO:0007669"/>
    <property type="project" value="TreeGrafter"/>
</dbReference>
<evidence type="ECO:0000256" key="2">
    <source>
        <dbReference type="ARBA" id="ARBA00009994"/>
    </source>
</evidence>
<evidence type="ECO:0000313" key="7">
    <source>
        <dbReference type="EMBL" id="OQR69922.1"/>
    </source>
</evidence>
<gene>
    <name evidence="7" type="ORF">BIW11_11972</name>
</gene>
<dbReference type="Pfam" id="PF05983">
    <property type="entry name" value="Med7"/>
    <property type="match status" value="1"/>
</dbReference>
<organism evidence="7 8">
    <name type="scientific">Tropilaelaps mercedesae</name>
    <dbReference type="NCBI Taxonomy" id="418985"/>
    <lineage>
        <taxon>Eukaryota</taxon>
        <taxon>Metazoa</taxon>
        <taxon>Ecdysozoa</taxon>
        <taxon>Arthropoda</taxon>
        <taxon>Chelicerata</taxon>
        <taxon>Arachnida</taxon>
        <taxon>Acari</taxon>
        <taxon>Parasitiformes</taxon>
        <taxon>Mesostigmata</taxon>
        <taxon>Gamasina</taxon>
        <taxon>Dermanyssoidea</taxon>
        <taxon>Laelapidae</taxon>
        <taxon>Tropilaelaps</taxon>
    </lineage>
</organism>
<accession>A0A1V9X9C1</accession>
<dbReference type="PANTHER" id="PTHR21428">
    <property type="entry name" value="MEDIATOR OF RNA POLYMERASE II TRANSCRIPTION SUBUNIT 7"/>
    <property type="match status" value="1"/>
</dbReference>
<dbReference type="GO" id="GO:0003712">
    <property type="term" value="F:transcription coregulator activity"/>
    <property type="evidence" value="ECO:0007669"/>
    <property type="project" value="InterPro"/>
</dbReference>
<dbReference type="InterPro" id="IPR037212">
    <property type="entry name" value="Med7/Med21-like"/>
</dbReference>
<dbReference type="PANTHER" id="PTHR21428:SF11">
    <property type="entry name" value="MEDIATOR OF RNA POLYMERASE II TRANSCRIPTION SUBUNIT 7"/>
    <property type="match status" value="1"/>
</dbReference>
<dbReference type="InterPro" id="IPR009244">
    <property type="entry name" value="Mediatior_Med7"/>
</dbReference>
<keyword evidence="8" id="KW-1185">Reference proteome</keyword>
<name>A0A1V9X9C1_9ACAR</name>
<keyword evidence="4 6" id="KW-0804">Transcription</keyword>
<comment type="similarity">
    <text evidence="2 6">Belongs to the Mediator complex subunit 7 family.</text>
</comment>
<evidence type="ECO:0000256" key="5">
    <source>
        <dbReference type="ARBA" id="ARBA00023242"/>
    </source>
</evidence>
<comment type="function">
    <text evidence="6">Component of the Mediator complex, a coactivator involved in the regulated transcription of nearly all RNA polymerase II-dependent genes. Mediator functions as a bridge to convey information from gene-specific regulatory proteins to the basal RNA polymerase II transcription machinery.</text>
</comment>
<dbReference type="FunCoup" id="A0A1V9X9C1">
    <property type="interactions" value="1419"/>
</dbReference>
<dbReference type="Proteomes" id="UP000192247">
    <property type="component" value="Unassembled WGS sequence"/>
</dbReference>
<sequence>MGERTASSSLPLPPMQYVKHYTDENILRGRAPSPPKPITDAYKMFDAPFHPDDPIIRPLESQGIRRLHPQSYDPKRELKKLNHSILVNFIDMIDVLIKCPDTSRREEKKDDLNLLFVHMHHLINEFRPHQARETLRVMLEVQKKQRLETAERFEKQLEKVAEMLKATTDSLPPDNQLPVEQLLDSTSRMIWNAREAKNAQEGREMPETPQCDPRDRLMCELVDNNM</sequence>
<proteinExistence type="inferred from homology"/>
<dbReference type="GO" id="GO:0016592">
    <property type="term" value="C:mediator complex"/>
    <property type="evidence" value="ECO:0007669"/>
    <property type="project" value="InterPro"/>
</dbReference>
<dbReference type="OrthoDB" id="10253553at2759"/>
<dbReference type="SUPFAM" id="SSF140718">
    <property type="entry name" value="Mediator hinge subcomplex-like"/>
    <property type="match status" value="1"/>
</dbReference>
<comment type="subcellular location">
    <subcellularLocation>
        <location evidence="1 6">Nucleus</location>
    </subcellularLocation>
</comment>
<evidence type="ECO:0000256" key="4">
    <source>
        <dbReference type="ARBA" id="ARBA00023163"/>
    </source>
</evidence>
<reference evidence="7 8" key="1">
    <citation type="journal article" date="2017" name="Gigascience">
        <title>Draft genome of the honey bee ectoparasitic mite, Tropilaelaps mercedesae, is shaped by the parasitic life history.</title>
        <authorList>
            <person name="Dong X."/>
            <person name="Armstrong S.D."/>
            <person name="Xia D."/>
            <person name="Makepeace B.L."/>
            <person name="Darby A.C."/>
            <person name="Kadowaki T."/>
        </authorList>
    </citation>
    <scope>NUCLEOTIDE SEQUENCE [LARGE SCALE GENOMIC DNA]</scope>
    <source>
        <strain evidence="7">Wuxi-XJTLU</strain>
    </source>
</reference>
<dbReference type="STRING" id="418985.A0A1V9X9C1"/>
<protein>
    <recommendedName>
        <fullName evidence="6">Mediator of RNA polymerase II transcription subunit 7</fullName>
    </recommendedName>
</protein>
<comment type="caution">
    <text evidence="7">The sequence shown here is derived from an EMBL/GenBank/DDBJ whole genome shotgun (WGS) entry which is preliminary data.</text>
</comment>
<dbReference type="AlphaFoldDB" id="A0A1V9X9C1"/>
<dbReference type="InterPro" id="IPR044888">
    <property type="entry name" value="Mediatior_Med7_sf"/>
</dbReference>
<evidence type="ECO:0000256" key="6">
    <source>
        <dbReference type="RuleBase" id="RU364060"/>
    </source>
</evidence>
<evidence type="ECO:0000313" key="8">
    <source>
        <dbReference type="Proteomes" id="UP000192247"/>
    </source>
</evidence>
<dbReference type="Gene3D" id="6.10.140.200">
    <property type="match status" value="1"/>
</dbReference>
<dbReference type="InParanoid" id="A0A1V9X9C1"/>
<keyword evidence="5 6" id="KW-0539">Nucleus</keyword>
<keyword evidence="6" id="KW-0010">Activator</keyword>
<evidence type="ECO:0000256" key="1">
    <source>
        <dbReference type="ARBA" id="ARBA00004123"/>
    </source>
</evidence>
<comment type="subunit">
    <text evidence="6">Component of the Mediator complex.</text>
</comment>
<dbReference type="GO" id="GO:0006357">
    <property type="term" value="P:regulation of transcription by RNA polymerase II"/>
    <property type="evidence" value="ECO:0007669"/>
    <property type="project" value="InterPro"/>
</dbReference>